<proteinExistence type="predicted"/>
<feature type="transmembrane region" description="Helical" evidence="5">
    <location>
        <begin position="244"/>
        <end position="264"/>
    </location>
</feature>
<dbReference type="Pfam" id="PF04479">
    <property type="entry name" value="RTA1"/>
    <property type="match status" value="1"/>
</dbReference>
<evidence type="ECO:0000256" key="3">
    <source>
        <dbReference type="ARBA" id="ARBA00022989"/>
    </source>
</evidence>
<feature type="transmembrane region" description="Helical" evidence="5">
    <location>
        <begin position="93"/>
        <end position="119"/>
    </location>
</feature>
<protein>
    <recommendedName>
        <fullName evidence="8">RTA1 like protein</fullName>
    </recommendedName>
</protein>
<name>A0A0E9NL58_SAICN</name>
<dbReference type="PANTHER" id="PTHR31465:SF1">
    <property type="entry name" value="PROTEIN RTA1-RELATED"/>
    <property type="match status" value="1"/>
</dbReference>
<keyword evidence="4 5" id="KW-0472">Membrane</keyword>
<evidence type="ECO:0000256" key="1">
    <source>
        <dbReference type="ARBA" id="ARBA00004141"/>
    </source>
</evidence>
<dbReference type="PANTHER" id="PTHR31465">
    <property type="entry name" value="PROTEIN RTA1-RELATED"/>
    <property type="match status" value="1"/>
</dbReference>
<dbReference type="GO" id="GO:0016020">
    <property type="term" value="C:membrane"/>
    <property type="evidence" value="ECO:0007669"/>
    <property type="project" value="UniProtKB-SubCell"/>
</dbReference>
<keyword evidence="2 5" id="KW-0812">Transmembrane</keyword>
<dbReference type="OMA" id="FRARTWF"/>
<reference evidence="6 7" key="1">
    <citation type="journal article" date="2011" name="J. Gen. Appl. Microbiol.">
        <title>Draft genome sequencing of the enigmatic yeast Saitoella complicata.</title>
        <authorList>
            <person name="Nishida H."/>
            <person name="Hamamoto M."/>
            <person name="Sugiyama J."/>
        </authorList>
    </citation>
    <scope>NUCLEOTIDE SEQUENCE [LARGE SCALE GENOMIC DNA]</scope>
    <source>
        <strain evidence="6 7">NRRL Y-17804</strain>
    </source>
</reference>
<keyword evidence="7" id="KW-1185">Reference proteome</keyword>
<reference evidence="6 7" key="2">
    <citation type="journal article" date="2014" name="J. Gen. Appl. Microbiol.">
        <title>The early diverging ascomycetous budding yeast Saitoella complicata has three histone deacetylases belonging to the Clr6, Hos2, and Rpd3 lineages.</title>
        <authorList>
            <person name="Nishida H."/>
            <person name="Matsumoto T."/>
            <person name="Kondo S."/>
            <person name="Hamamoto M."/>
            <person name="Yoshikawa H."/>
        </authorList>
    </citation>
    <scope>NUCLEOTIDE SEQUENCE [LARGE SCALE GENOMIC DNA]</scope>
    <source>
        <strain evidence="6 7">NRRL Y-17804</strain>
    </source>
</reference>
<gene>
    <name evidence="6" type="ORF">G7K_4284-t1</name>
</gene>
<evidence type="ECO:0008006" key="8">
    <source>
        <dbReference type="Google" id="ProtNLM"/>
    </source>
</evidence>
<dbReference type="EMBL" id="BACD03000030">
    <property type="protein sequence ID" value="GAO50150.1"/>
    <property type="molecule type" value="Genomic_DNA"/>
</dbReference>
<reference evidence="6 7" key="3">
    <citation type="journal article" date="2015" name="Genome Announc.">
        <title>Draft Genome Sequence of the Archiascomycetous Yeast Saitoella complicata.</title>
        <authorList>
            <person name="Yamauchi K."/>
            <person name="Kondo S."/>
            <person name="Hamamoto M."/>
            <person name="Takahashi Y."/>
            <person name="Ogura Y."/>
            <person name="Hayashi T."/>
            <person name="Nishida H."/>
        </authorList>
    </citation>
    <scope>NUCLEOTIDE SEQUENCE [LARGE SCALE GENOMIC DNA]</scope>
    <source>
        <strain evidence="6 7">NRRL Y-17804</strain>
    </source>
</reference>
<evidence type="ECO:0000256" key="5">
    <source>
        <dbReference type="SAM" id="Phobius"/>
    </source>
</evidence>
<evidence type="ECO:0000256" key="2">
    <source>
        <dbReference type="ARBA" id="ARBA00022692"/>
    </source>
</evidence>
<comment type="subcellular location">
    <subcellularLocation>
        <location evidence="1">Membrane</location>
        <topology evidence="1">Multi-pass membrane protein</topology>
    </subcellularLocation>
</comment>
<sequence>MTASTLLTRDYESYHFYKYDPSLAAAIIFTIFFIPTTAYHTWQLHQTRRLGPRAWYLLPLVVGAFFEVIGYAARSSSTQKPYGTGAMMPYIIQSLFILLAPSLFAATIYMLLGRLIIALKAQKLSLVPVRWLTKIFVVGDVISFLMQGGGGGIQAQARTDPDNYDRGAKIILGGLFVQLIFFGLFVVVTGLFHHRLNKQAYAPAPARKLLCSLYLTSGLILIRSIFRIAEYAQGSDGYLISHEVFLYLFDGLCMFGVLVSFNWLHPTSMFRDLADGNGVGTLEMVGSESALTYKKDASQHSIHSMA</sequence>
<feature type="transmembrane region" description="Helical" evidence="5">
    <location>
        <begin position="23"/>
        <end position="42"/>
    </location>
</feature>
<dbReference type="AlphaFoldDB" id="A0A0E9NL58"/>
<feature type="transmembrane region" description="Helical" evidence="5">
    <location>
        <begin position="213"/>
        <end position="232"/>
    </location>
</feature>
<dbReference type="STRING" id="698492.A0A0E9NL58"/>
<feature type="transmembrane region" description="Helical" evidence="5">
    <location>
        <begin position="170"/>
        <end position="192"/>
    </location>
</feature>
<keyword evidence="3 5" id="KW-1133">Transmembrane helix</keyword>
<dbReference type="Proteomes" id="UP000033140">
    <property type="component" value="Unassembled WGS sequence"/>
</dbReference>
<evidence type="ECO:0000313" key="6">
    <source>
        <dbReference type="EMBL" id="GAO50150.1"/>
    </source>
</evidence>
<feature type="transmembrane region" description="Helical" evidence="5">
    <location>
        <begin position="54"/>
        <end position="73"/>
    </location>
</feature>
<accession>A0A0E9NL58</accession>
<organism evidence="6 7">
    <name type="scientific">Saitoella complicata (strain BCRC 22490 / CBS 7301 / JCM 7358 / NBRC 10748 / NRRL Y-17804)</name>
    <dbReference type="NCBI Taxonomy" id="698492"/>
    <lineage>
        <taxon>Eukaryota</taxon>
        <taxon>Fungi</taxon>
        <taxon>Dikarya</taxon>
        <taxon>Ascomycota</taxon>
        <taxon>Taphrinomycotina</taxon>
        <taxon>Taphrinomycotina incertae sedis</taxon>
        <taxon>Saitoella</taxon>
    </lineage>
</organism>
<feature type="transmembrane region" description="Helical" evidence="5">
    <location>
        <begin position="131"/>
        <end position="150"/>
    </location>
</feature>
<dbReference type="InterPro" id="IPR007568">
    <property type="entry name" value="RTA1"/>
</dbReference>
<comment type="caution">
    <text evidence="6">The sequence shown here is derived from an EMBL/GenBank/DDBJ whole genome shotgun (WGS) entry which is preliminary data.</text>
</comment>
<evidence type="ECO:0000256" key="4">
    <source>
        <dbReference type="ARBA" id="ARBA00023136"/>
    </source>
</evidence>
<evidence type="ECO:0000313" key="7">
    <source>
        <dbReference type="Proteomes" id="UP000033140"/>
    </source>
</evidence>